<dbReference type="SUPFAM" id="SSF53335">
    <property type="entry name" value="S-adenosyl-L-methionine-dependent methyltransferases"/>
    <property type="match status" value="1"/>
</dbReference>
<evidence type="ECO:0000256" key="1">
    <source>
        <dbReference type="ARBA" id="ARBA00022691"/>
    </source>
</evidence>
<evidence type="ECO:0008006" key="3">
    <source>
        <dbReference type="Google" id="ProtNLM"/>
    </source>
</evidence>
<name>A0A0G4FBC3_9ALVE</name>
<gene>
    <name evidence="2" type="ORF">Cvel_16131</name>
</gene>
<dbReference type="InterPro" id="IPR029063">
    <property type="entry name" value="SAM-dependent_MTases_sf"/>
</dbReference>
<protein>
    <recommendedName>
        <fullName evidence="3">Methyltransferase domain-containing protein</fullName>
    </recommendedName>
</protein>
<sequence length="345" mass="38943">MNSDTQRNLFFSRAIQSVDARTWLEIGCGAEALLSSMVLSRNDTRVFALEVNQESARRASRALASQPLFAGRFEVRNLHSRDLPREKAARSPEAVLFELFGPVASSEGVVETMNFIRKQLSTPNNVTFIPQCASTCIVPVTLDVQTLSSAWRDVDELYVSPKMLLARRFDFATNSLTGTDVALLERLDFQASRIKTKQEHETTLPVSQTGVLRGFAAYITLIAPAPSRKRPRQRWPSCQYEEIPENFLWTSSNASDNSYSRNWRNPIFLLSKPTRVEAGSRLRILATAFLADRRPSYHVHCSVLTKRGAVVDLEEVRISFDDFYPTFTELVPLPARSPSATPRRR</sequence>
<evidence type="ECO:0000313" key="2">
    <source>
        <dbReference type="EMBL" id="CEM10195.1"/>
    </source>
</evidence>
<dbReference type="EMBL" id="CDMZ01000251">
    <property type="protein sequence ID" value="CEM10195.1"/>
    <property type="molecule type" value="Genomic_DNA"/>
</dbReference>
<organism evidence="2">
    <name type="scientific">Chromera velia CCMP2878</name>
    <dbReference type="NCBI Taxonomy" id="1169474"/>
    <lineage>
        <taxon>Eukaryota</taxon>
        <taxon>Sar</taxon>
        <taxon>Alveolata</taxon>
        <taxon>Colpodellida</taxon>
        <taxon>Chromeraceae</taxon>
        <taxon>Chromera</taxon>
    </lineage>
</organism>
<dbReference type="VEuPathDB" id="CryptoDB:Cvel_16131"/>
<dbReference type="GO" id="GO:0042054">
    <property type="term" value="F:histone methyltransferase activity"/>
    <property type="evidence" value="ECO:0007669"/>
    <property type="project" value="TreeGrafter"/>
</dbReference>
<keyword evidence="1" id="KW-0949">S-adenosyl-L-methionine</keyword>
<dbReference type="PANTHER" id="PTHR11006">
    <property type="entry name" value="PROTEIN ARGININE N-METHYLTRANSFERASE"/>
    <property type="match status" value="1"/>
</dbReference>
<accession>A0A0G4FBC3</accession>
<dbReference type="AlphaFoldDB" id="A0A0G4FBC3"/>
<dbReference type="InterPro" id="IPR025799">
    <property type="entry name" value="Arg_MeTrfase"/>
</dbReference>
<proteinExistence type="predicted"/>
<dbReference type="GO" id="GO:0016274">
    <property type="term" value="F:protein-arginine N-methyltransferase activity"/>
    <property type="evidence" value="ECO:0007669"/>
    <property type="project" value="InterPro"/>
</dbReference>
<dbReference type="Gene3D" id="3.40.50.150">
    <property type="entry name" value="Vaccinia Virus protein VP39"/>
    <property type="match status" value="1"/>
</dbReference>
<reference evidence="2" key="1">
    <citation type="submission" date="2014-11" db="EMBL/GenBank/DDBJ databases">
        <authorList>
            <person name="Otto D Thomas"/>
            <person name="Naeem Raeece"/>
        </authorList>
    </citation>
    <scope>NUCLEOTIDE SEQUENCE</scope>
</reference>
<dbReference type="PANTHER" id="PTHR11006:SF4">
    <property type="entry name" value="PROTEIN ARGININE N-METHYLTRANSFERASE 7"/>
    <property type="match status" value="1"/>
</dbReference>